<keyword evidence="3" id="KW-0539">Nucleus</keyword>
<dbReference type="EMBL" id="JAWJWF010000003">
    <property type="protein sequence ID" value="KAK6635536.1"/>
    <property type="molecule type" value="Genomic_DNA"/>
</dbReference>
<dbReference type="InterPro" id="IPR013970">
    <property type="entry name" value="Rfa2"/>
</dbReference>
<evidence type="ECO:0000256" key="3">
    <source>
        <dbReference type="ARBA" id="ARBA00023242"/>
    </source>
</evidence>
<dbReference type="Pfam" id="PF08661">
    <property type="entry name" value="Rep_fac-A_3"/>
    <property type="match status" value="1"/>
</dbReference>
<organism evidence="4 5">
    <name type="scientific">Polyplax serrata</name>
    <name type="common">Common mouse louse</name>
    <dbReference type="NCBI Taxonomy" id="468196"/>
    <lineage>
        <taxon>Eukaryota</taxon>
        <taxon>Metazoa</taxon>
        <taxon>Ecdysozoa</taxon>
        <taxon>Arthropoda</taxon>
        <taxon>Hexapoda</taxon>
        <taxon>Insecta</taxon>
        <taxon>Pterygota</taxon>
        <taxon>Neoptera</taxon>
        <taxon>Paraneoptera</taxon>
        <taxon>Psocodea</taxon>
        <taxon>Troctomorpha</taxon>
        <taxon>Phthiraptera</taxon>
        <taxon>Anoplura</taxon>
        <taxon>Polyplacidae</taxon>
        <taxon>Polyplax</taxon>
    </lineage>
</organism>
<gene>
    <name evidence="4" type="ORF">RUM44_000788</name>
</gene>
<evidence type="ECO:0000256" key="2">
    <source>
        <dbReference type="ARBA" id="ARBA00009761"/>
    </source>
</evidence>
<comment type="caution">
    <text evidence="4">The sequence shown here is derived from an EMBL/GenBank/DDBJ whole genome shotgun (WGS) entry which is preliminary data.</text>
</comment>
<reference evidence="4 5" key="1">
    <citation type="submission" date="2023-09" db="EMBL/GenBank/DDBJ databases">
        <title>Genomes of two closely related lineages of the louse Polyplax serrata with different host specificities.</title>
        <authorList>
            <person name="Martinu J."/>
            <person name="Tarabai H."/>
            <person name="Stefka J."/>
            <person name="Hypsa V."/>
        </authorList>
    </citation>
    <scope>NUCLEOTIDE SEQUENCE [LARGE SCALE GENOMIC DNA]</scope>
    <source>
        <strain evidence="4">98ZLc_SE</strain>
    </source>
</reference>
<accession>A0ABR1B8L4</accession>
<dbReference type="Gene3D" id="2.40.50.140">
    <property type="entry name" value="Nucleic acid-binding proteins"/>
    <property type="match status" value="1"/>
</dbReference>
<dbReference type="PANTHER" id="PTHR15114">
    <property type="entry name" value="REPLICATION PROTEIN A3"/>
    <property type="match status" value="1"/>
</dbReference>
<comment type="subcellular location">
    <subcellularLocation>
        <location evidence="1">Nucleus</location>
    </subcellularLocation>
</comment>
<name>A0ABR1B8L4_POLSC</name>
<comment type="similarity">
    <text evidence="2">Belongs to the replication factor A protein 3 family.</text>
</comment>
<proteinExistence type="inferred from homology"/>
<evidence type="ECO:0000313" key="5">
    <source>
        <dbReference type="Proteomes" id="UP001359485"/>
    </source>
</evidence>
<evidence type="ECO:0000313" key="4">
    <source>
        <dbReference type="EMBL" id="KAK6635536.1"/>
    </source>
</evidence>
<evidence type="ECO:0000256" key="1">
    <source>
        <dbReference type="ARBA" id="ARBA00004123"/>
    </source>
</evidence>
<dbReference type="Proteomes" id="UP001359485">
    <property type="component" value="Unassembled WGS sequence"/>
</dbReference>
<dbReference type="CDD" id="cd04479">
    <property type="entry name" value="RPA3"/>
    <property type="match status" value="1"/>
</dbReference>
<sequence length="117" mass="12871">MQTLGESRAKVNGKFLPNYSGKPVSIIGKVVKVHSNGTLFEMQTTDNQNITVLLNEPISVALEGWIEVRGNGQGKSNVICHQVLLLNDIIDTFDADTYDDLINVINSCPNPWSTNKI</sequence>
<dbReference type="PANTHER" id="PTHR15114:SF1">
    <property type="entry name" value="REPLICATION PROTEIN A 14 KDA SUBUNIT"/>
    <property type="match status" value="1"/>
</dbReference>
<protein>
    <submittedName>
        <fullName evidence="4">Uncharacterized protein</fullName>
    </submittedName>
</protein>
<keyword evidence="5" id="KW-1185">Reference proteome</keyword>
<dbReference type="SUPFAM" id="SSF50249">
    <property type="entry name" value="Nucleic acid-binding proteins"/>
    <property type="match status" value="1"/>
</dbReference>
<dbReference type="InterPro" id="IPR012340">
    <property type="entry name" value="NA-bd_OB-fold"/>
</dbReference>